<keyword evidence="2" id="KW-1185">Reference proteome</keyword>
<proteinExistence type="predicted"/>
<name>A0ACA9LSF0_9GLOM</name>
<dbReference type="EMBL" id="CAJVPT010008088">
    <property type="protein sequence ID" value="CAG8548144.1"/>
    <property type="molecule type" value="Genomic_DNA"/>
</dbReference>
<comment type="caution">
    <text evidence="1">The sequence shown here is derived from an EMBL/GenBank/DDBJ whole genome shotgun (WGS) entry which is preliminary data.</text>
</comment>
<protein>
    <submittedName>
        <fullName evidence="1">14375_t:CDS:1</fullName>
    </submittedName>
</protein>
<gene>
    <name evidence="1" type="ORF">ACOLOM_LOCUS4740</name>
</gene>
<accession>A0ACA9LSF0</accession>
<sequence length="292" mass="32631">MSYAQELIYINELLNSPETSELLRNPPYPLILSIEELTKAPDRQRASKRAPYTIPRSPNPFIIFRKNHAARMKLEKEKSHTSETSKKVAKIWKEQGTRVRKLFEALSLLAKKNHISKYPDYKFQPKKKTDITFCHVDPQYLGGCDSGEDEDGEGLSPSEPETLLSTALESSKSPVSHVLSQPQLLEYPSLPTSSQSSDPTLLSPYFQPGESIDHFNEALPFLVQSPSGGTHVNSELLLFSTISPNTISQPLLSFPGFYSSFPPEESSSPSPKHGSIINLFASEESHYFDSSQ</sequence>
<reference evidence="1" key="1">
    <citation type="submission" date="2021-06" db="EMBL/GenBank/DDBJ databases">
        <authorList>
            <person name="Kallberg Y."/>
            <person name="Tangrot J."/>
            <person name="Rosling A."/>
        </authorList>
    </citation>
    <scope>NUCLEOTIDE SEQUENCE</scope>
    <source>
        <strain evidence="1">CL356</strain>
    </source>
</reference>
<evidence type="ECO:0000313" key="1">
    <source>
        <dbReference type="EMBL" id="CAG8548144.1"/>
    </source>
</evidence>
<dbReference type="Proteomes" id="UP000789525">
    <property type="component" value="Unassembled WGS sequence"/>
</dbReference>
<evidence type="ECO:0000313" key="2">
    <source>
        <dbReference type="Proteomes" id="UP000789525"/>
    </source>
</evidence>
<organism evidence="1 2">
    <name type="scientific">Acaulospora colombiana</name>
    <dbReference type="NCBI Taxonomy" id="27376"/>
    <lineage>
        <taxon>Eukaryota</taxon>
        <taxon>Fungi</taxon>
        <taxon>Fungi incertae sedis</taxon>
        <taxon>Mucoromycota</taxon>
        <taxon>Glomeromycotina</taxon>
        <taxon>Glomeromycetes</taxon>
        <taxon>Diversisporales</taxon>
        <taxon>Acaulosporaceae</taxon>
        <taxon>Acaulospora</taxon>
    </lineage>
</organism>